<keyword evidence="10" id="KW-1185">Reference proteome</keyword>
<evidence type="ECO:0000256" key="7">
    <source>
        <dbReference type="SAM" id="Phobius"/>
    </source>
</evidence>
<evidence type="ECO:0000256" key="6">
    <source>
        <dbReference type="ARBA" id="ARBA00023136"/>
    </source>
</evidence>
<dbReference type="NCBIfam" id="TIGR03923">
    <property type="entry name" value="T7SS_EccE"/>
    <property type="match status" value="1"/>
</dbReference>
<reference evidence="9 10" key="1">
    <citation type="submission" date="2021-11" db="EMBL/GenBank/DDBJ databases">
        <title>Draft genome sequence of Actinomycetospora sp. SF1 isolated from the rhizosphere soil.</title>
        <authorList>
            <person name="Duangmal K."/>
            <person name="Chantavorakit T."/>
        </authorList>
    </citation>
    <scope>NUCLEOTIDE SEQUENCE [LARGE SCALE GENOMIC DNA]</scope>
    <source>
        <strain evidence="9 10">TBRC 5722</strain>
    </source>
</reference>
<keyword evidence="5 7" id="KW-1133">Transmembrane helix</keyword>
<proteinExistence type="inferred from homology"/>
<evidence type="ECO:0000259" key="8">
    <source>
        <dbReference type="Pfam" id="PF11203"/>
    </source>
</evidence>
<evidence type="ECO:0000256" key="5">
    <source>
        <dbReference type="ARBA" id="ARBA00022989"/>
    </source>
</evidence>
<organism evidence="9 10">
    <name type="scientific">Actinomycetospora endophytica</name>
    <dbReference type="NCBI Taxonomy" id="2291215"/>
    <lineage>
        <taxon>Bacteria</taxon>
        <taxon>Bacillati</taxon>
        <taxon>Actinomycetota</taxon>
        <taxon>Actinomycetes</taxon>
        <taxon>Pseudonocardiales</taxon>
        <taxon>Pseudonocardiaceae</taxon>
        <taxon>Actinomycetospora</taxon>
    </lineage>
</organism>
<evidence type="ECO:0000256" key="2">
    <source>
        <dbReference type="ARBA" id="ARBA00007759"/>
    </source>
</evidence>
<dbReference type="InterPro" id="IPR021368">
    <property type="entry name" value="T7SS_EccE"/>
</dbReference>
<keyword evidence="3" id="KW-1003">Cell membrane</keyword>
<protein>
    <submittedName>
        <fullName evidence="9">Type VII secretion protein EccE</fullName>
    </submittedName>
</protein>
<comment type="subcellular location">
    <subcellularLocation>
        <location evidence="1">Cell membrane</location>
    </subcellularLocation>
</comment>
<accession>A0ABS8P3H6</accession>
<evidence type="ECO:0000313" key="10">
    <source>
        <dbReference type="Proteomes" id="UP001199469"/>
    </source>
</evidence>
<feature type="domain" description="Type VII secretion system protein EccE" evidence="8">
    <location>
        <begin position="209"/>
        <end position="306"/>
    </location>
</feature>
<comment type="caution">
    <text evidence="9">The sequence shown here is derived from an EMBL/GenBank/DDBJ whole genome shotgun (WGS) entry which is preliminary data.</text>
</comment>
<dbReference type="InterPro" id="IPR050051">
    <property type="entry name" value="EccE_dom"/>
</dbReference>
<dbReference type="Proteomes" id="UP001199469">
    <property type="component" value="Unassembled WGS sequence"/>
</dbReference>
<dbReference type="RefSeq" id="WP_230730212.1">
    <property type="nucleotide sequence ID" value="NZ_JAJNDB010000001.1"/>
</dbReference>
<comment type="similarity">
    <text evidence="2">Belongs to the EccE family.</text>
</comment>
<evidence type="ECO:0000256" key="3">
    <source>
        <dbReference type="ARBA" id="ARBA00022475"/>
    </source>
</evidence>
<dbReference type="Pfam" id="PF11203">
    <property type="entry name" value="EccE"/>
    <property type="match status" value="1"/>
</dbReference>
<evidence type="ECO:0000313" key="9">
    <source>
        <dbReference type="EMBL" id="MCD2192517.1"/>
    </source>
</evidence>
<sequence>MSAPERAVVRASPGDGDGRLPAAGPVRIGGLLVVEVGLAVALGLLALGAGLPVAGIVLSVALVAGLVRVRGELVGAWAVLALRHRLRTRETSTDPAAADADGLDLGPLDPAVGEVTVVDDRDHDGRPVAVAGADDGTWSAVLVVDPDEQPLLIDAPWSGGFPLAALAGTLTDRGVVLDALTVVRHVRPGGADSPARQAHRQVLGPLADAAHRSAWLVVRLDPDRCPGAVAERGGGVLGARRALVGALARIGRVLAEADLPVRPLDRDGLRDAVATAAAADLDRAPGGVTERWDAVVVGEVGHATWAATDLAVAPGARLDLDDLVAPDAVTTLALALLPDQALPDGDAAVGVAARVRVSARTPEALIDAGAAVVGAARARGMVLEPLHGRQVAGLRSTLPLGGLT</sequence>
<gene>
    <name evidence="9" type="primary">eccE</name>
    <name evidence="9" type="ORF">LQ327_03805</name>
</gene>
<name>A0ABS8P3H6_9PSEU</name>
<dbReference type="EMBL" id="JAJNDB010000001">
    <property type="protein sequence ID" value="MCD2192517.1"/>
    <property type="molecule type" value="Genomic_DNA"/>
</dbReference>
<keyword evidence="6 7" id="KW-0472">Membrane</keyword>
<keyword evidence="4 7" id="KW-0812">Transmembrane</keyword>
<feature type="transmembrane region" description="Helical" evidence="7">
    <location>
        <begin position="28"/>
        <end position="50"/>
    </location>
</feature>
<evidence type="ECO:0000256" key="4">
    <source>
        <dbReference type="ARBA" id="ARBA00022692"/>
    </source>
</evidence>
<evidence type="ECO:0000256" key="1">
    <source>
        <dbReference type="ARBA" id="ARBA00004236"/>
    </source>
</evidence>